<keyword evidence="4 7" id="KW-0663">Pyridoxal phosphate</keyword>
<dbReference type="Gene3D" id="3.40.640.10">
    <property type="entry name" value="Type I PLP-dependent aspartate aminotransferase-like (Major domain)"/>
    <property type="match status" value="1"/>
</dbReference>
<evidence type="ECO:0000313" key="11">
    <source>
        <dbReference type="Proteomes" id="UP000001213"/>
    </source>
</evidence>
<evidence type="ECO:0000256" key="3">
    <source>
        <dbReference type="ARBA" id="ARBA00012421"/>
    </source>
</evidence>
<dbReference type="AlphaFoldDB" id="D5UYD0"/>
<dbReference type="eggNOG" id="COG0076">
    <property type="taxonomic scope" value="Bacteria"/>
</dbReference>
<evidence type="ECO:0000256" key="2">
    <source>
        <dbReference type="ARBA" id="ARBA00009533"/>
    </source>
</evidence>
<dbReference type="InterPro" id="IPR010107">
    <property type="entry name" value="Glutamate_decarboxylase"/>
</dbReference>
<name>D5UYD0_TSUPD</name>
<organism evidence="10 11">
    <name type="scientific">Tsukamurella paurometabola (strain ATCC 8368 / DSM 20162 / CCUG 35730 / CIP 100753 / JCM 10117 / KCTC 9821 / NBRC 16120 / NCIMB 702349 / NCTC 13040)</name>
    <name type="common">Corynebacterium paurometabolum</name>
    <dbReference type="NCBI Taxonomy" id="521096"/>
    <lineage>
        <taxon>Bacteria</taxon>
        <taxon>Bacillati</taxon>
        <taxon>Actinomycetota</taxon>
        <taxon>Actinomycetes</taxon>
        <taxon>Mycobacteriales</taxon>
        <taxon>Tsukamurellaceae</taxon>
        <taxon>Tsukamurella</taxon>
    </lineage>
</organism>
<dbReference type="EC" id="4.1.1.15" evidence="3 9"/>
<dbReference type="InterPro" id="IPR002129">
    <property type="entry name" value="PyrdxlP-dep_de-COase"/>
</dbReference>
<evidence type="ECO:0000256" key="8">
    <source>
        <dbReference type="RuleBase" id="RU000382"/>
    </source>
</evidence>
<evidence type="ECO:0000256" key="5">
    <source>
        <dbReference type="ARBA" id="ARBA00023239"/>
    </source>
</evidence>
<dbReference type="InterPro" id="IPR015424">
    <property type="entry name" value="PyrdxlP-dep_Trfase"/>
</dbReference>
<evidence type="ECO:0000256" key="4">
    <source>
        <dbReference type="ARBA" id="ARBA00022898"/>
    </source>
</evidence>
<dbReference type="GO" id="GO:0005829">
    <property type="term" value="C:cytosol"/>
    <property type="evidence" value="ECO:0007669"/>
    <property type="project" value="TreeGrafter"/>
</dbReference>
<dbReference type="GO" id="GO:0030170">
    <property type="term" value="F:pyridoxal phosphate binding"/>
    <property type="evidence" value="ECO:0007669"/>
    <property type="project" value="InterPro"/>
</dbReference>
<dbReference type="GO" id="GO:0006538">
    <property type="term" value="P:L-glutamate catabolic process"/>
    <property type="evidence" value="ECO:0007669"/>
    <property type="project" value="TreeGrafter"/>
</dbReference>
<feature type="modified residue" description="N6-(pyridoxal phosphate)lysine" evidence="7">
    <location>
        <position position="306"/>
    </location>
</feature>
<dbReference type="Gene3D" id="4.10.280.50">
    <property type="match status" value="1"/>
</dbReference>
<accession>D5UYD0</accession>
<dbReference type="PANTHER" id="PTHR43321:SF3">
    <property type="entry name" value="GLUTAMATE DECARBOXYLASE"/>
    <property type="match status" value="1"/>
</dbReference>
<dbReference type="KEGG" id="tpr:Tpau_1616"/>
<dbReference type="NCBIfam" id="TIGR01788">
    <property type="entry name" value="Glu-decarb-GAD"/>
    <property type="match status" value="1"/>
</dbReference>
<protein>
    <recommendedName>
        <fullName evidence="3 9">Glutamate decarboxylase</fullName>
        <ecNumber evidence="3 9">4.1.1.15</ecNumber>
    </recommendedName>
</protein>
<dbReference type="GO" id="GO:0004058">
    <property type="term" value="F:aromatic-L-amino-acid decarboxylase activity"/>
    <property type="evidence" value="ECO:0007669"/>
    <property type="project" value="UniProtKB-ARBA"/>
</dbReference>
<dbReference type="Proteomes" id="UP000001213">
    <property type="component" value="Chromosome"/>
</dbReference>
<dbReference type="HOGENOM" id="CLU_019582_2_2_11"/>
<dbReference type="InterPro" id="IPR015421">
    <property type="entry name" value="PyrdxlP-dep_Trfase_major"/>
</dbReference>
<dbReference type="FunFam" id="3.40.640.10:FF:000017">
    <property type="entry name" value="Glutamate decarboxylase"/>
    <property type="match status" value="1"/>
</dbReference>
<dbReference type="STRING" id="521096.Tpau_1616"/>
<keyword evidence="5 8" id="KW-0456">Lyase</keyword>
<comment type="similarity">
    <text evidence="2 8">Belongs to the group II decarboxylase family.</text>
</comment>
<dbReference type="Pfam" id="PF00282">
    <property type="entry name" value="Pyridoxal_deC"/>
    <property type="match status" value="1"/>
</dbReference>
<sequence length="488" mass="52847">MPREQGEITAARGALPTGRFAGSVRRMSEFSTPLDDDSVLMPAYSGRLGTEPVPRARLADHETGPAEAYRFIHDELMLDGQSRMNLATFVTTWMEPQGQALMAEAFDKNAIDHDEYPATSAIDARTVAIVAELFHAPGLDPADPLSATGTTTIGSSEAVMLAGLALKWRWRKARLAAGGDASRPKLVLGSNVQVVWEKFCRYFDVEPVYLPIAPGRYTITPEQVRDAVDADTIGAVAILGTTFTGEYEDVAGICAALDAVAESGGPDVPVHVDAASGGFVAPFLDPDLEWDFRLPRVASINVSGHKFGLTYPGIGFVVFRDRAALDEDLVFRVNYLGGDMPTFTLNFSRPGAQIIGQYYNFVRLGRHGYTRVMESLRGTATWLARQLAAQPYLSVITDGSALPVVTLHLADDAPFTAFDVSHELRTCGWQVPAYTMPADAQEVTVLRIVVREGFSGDLAGKLRDDFAAALTRLSAADGRAAPRSVFHY</sequence>
<comment type="cofactor">
    <cofactor evidence="1 7 8">
        <name>pyridoxal 5'-phosphate</name>
        <dbReference type="ChEBI" id="CHEBI:597326"/>
    </cofactor>
</comment>
<dbReference type="SUPFAM" id="SSF53383">
    <property type="entry name" value="PLP-dependent transferases"/>
    <property type="match status" value="1"/>
</dbReference>
<reference evidence="10 11" key="2">
    <citation type="journal article" date="2011" name="Stand. Genomic Sci.">
        <title>Complete genome sequence of Tsukamurella paurometabola type strain (no. 33).</title>
        <authorList>
            <person name="Munk A.C."/>
            <person name="Lapidus A."/>
            <person name="Lucas S."/>
            <person name="Nolan M."/>
            <person name="Tice H."/>
            <person name="Cheng J.F."/>
            <person name="Del Rio T.G."/>
            <person name="Goodwin L."/>
            <person name="Pitluck S."/>
            <person name="Liolios K."/>
            <person name="Huntemann M."/>
            <person name="Ivanova N."/>
            <person name="Mavromatis K."/>
            <person name="Mikhailova N."/>
            <person name="Pati A."/>
            <person name="Chen A."/>
            <person name="Palaniappan K."/>
            <person name="Tapia R."/>
            <person name="Han C."/>
            <person name="Land M."/>
            <person name="Hauser L."/>
            <person name="Chang Y.J."/>
            <person name="Jeffries C.D."/>
            <person name="Brettin T."/>
            <person name="Yasawong M."/>
            <person name="Brambilla E.M."/>
            <person name="Rohde M."/>
            <person name="Sikorski J."/>
            <person name="Goker M."/>
            <person name="Detter J.C."/>
            <person name="Woyke T."/>
            <person name="Bristow J."/>
            <person name="Eisen J.A."/>
            <person name="Markowitz V."/>
            <person name="Hugenholtz P."/>
            <person name="Kyrpides N.C."/>
            <person name="Klenk H.P."/>
        </authorList>
    </citation>
    <scope>NUCLEOTIDE SEQUENCE [LARGE SCALE GENOMIC DNA]</scope>
    <source>
        <strain evidence="11">ATCC 8368 / DSM 20162 / CCUG 35730 / CIP 100753 / JCM 10117 / KCTC 9821 / NBRC 16120 / NCIMB 702349 / NCTC 13040</strain>
    </source>
</reference>
<evidence type="ECO:0000256" key="6">
    <source>
        <dbReference type="ARBA" id="ARBA00048868"/>
    </source>
</evidence>
<gene>
    <name evidence="10" type="ordered locus">Tpau_1616</name>
</gene>
<reference evidence="11" key="1">
    <citation type="submission" date="2010-03" db="EMBL/GenBank/DDBJ databases">
        <title>The complete chromosome of Tsukamurella paurometabola DSM 20162.</title>
        <authorList>
            <consortium name="US DOE Joint Genome Institute (JGI-PGF)"/>
            <person name="Lucas S."/>
            <person name="Copeland A."/>
            <person name="Lapidus A."/>
            <person name="Glavina del Rio T."/>
            <person name="Dalin E."/>
            <person name="Tice H."/>
            <person name="Bruce D."/>
            <person name="Goodwin L."/>
            <person name="Pitluck S."/>
            <person name="Kyrpides N."/>
            <person name="Mavromatis K."/>
            <person name="Ivanova N."/>
            <person name="Mikhailova N."/>
            <person name="Munk A.C."/>
            <person name="Brettin T."/>
            <person name="Detter J.C."/>
            <person name="Tapia R."/>
            <person name="Han C."/>
            <person name="Larimer F."/>
            <person name="Land M."/>
            <person name="Hauser L."/>
            <person name="Markowitz V."/>
            <person name="Cheng J.-F."/>
            <person name="Hugenholtz P."/>
            <person name="Woyke T."/>
            <person name="Wu D."/>
            <person name="Jando M."/>
            <person name="Brambilla E."/>
            <person name="Klenk H.-P."/>
            <person name="Eisen J.A."/>
        </authorList>
    </citation>
    <scope>NUCLEOTIDE SEQUENCE [LARGE SCALE GENOMIC DNA]</scope>
    <source>
        <strain evidence="11">ATCC 8368 / DSM 20162 / CCUG 35730 / CIP 100753 / JCM 10117 / KCTC 9821 / NBRC 16120 / NCIMB 702349 / NCTC 13040</strain>
    </source>
</reference>
<evidence type="ECO:0000256" key="1">
    <source>
        <dbReference type="ARBA" id="ARBA00001933"/>
    </source>
</evidence>
<dbReference type="Gene3D" id="3.90.1150.160">
    <property type="match status" value="1"/>
</dbReference>
<keyword evidence="11" id="KW-1185">Reference proteome</keyword>
<dbReference type="GO" id="GO:0004351">
    <property type="term" value="F:glutamate decarboxylase activity"/>
    <property type="evidence" value="ECO:0007669"/>
    <property type="project" value="UniProtKB-EC"/>
</dbReference>
<evidence type="ECO:0000313" key="10">
    <source>
        <dbReference type="EMBL" id="ADG78237.1"/>
    </source>
</evidence>
<evidence type="ECO:0000256" key="7">
    <source>
        <dbReference type="PIRSR" id="PIRSR602129-50"/>
    </source>
</evidence>
<proteinExistence type="inferred from homology"/>
<dbReference type="PANTHER" id="PTHR43321">
    <property type="entry name" value="GLUTAMATE DECARBOXYLASE"/>
    <property type="match status" value="1"/>
</dbReference>
<comment type="catalytic activity">
    <reaction evidence="6 9">
        <text>L-glutamate + H(+) = 4-aminobutanoate + CO2</text>
        <dbReference type="Rhea" id="RHEA:17785"/>
        <dbReference type="ChEBI" id="CHEBI:15378"/>
        <dbReference type="ChEBI" id="CHEBI:16526"/>
        <dbReference type="ChEBI" id="CHEBI:29985"/>
        <dbReference type="ChEBI" id="CHEBI:59888"/>
        <dbReference type="EC" id="4.1.1.15"/>
    </reaction>
</comment>
<evidence type="ECO:0000256" key="9">
    <source>
        <dbReference type="RuleBase" id="RU361171"/>
    </source>
</evidence>
<dbReference type="EMBL" id="CP001966">
    <property type="protein sequence ID" value="ADG78237.1"/>
    <property type="molecule type" value="Genomic_DNA"/>
</dbReference>
<keyword evidence="9" id="KW-0210">Decarboxylase</keyword>